<gene>
    <name evidence="3" type="ORF">DI598_04960</name>
</gene>
<dbReference type="GO" id="GO:0016757">
    <property type="term" value="F:glycosyltransferase activity"/>
    <property type="evidence" value="ECO:0007669"/>
    <property type="project" value="InterPro"/>
</dbReference>
<dbReference type="PANTHER" id="PTHR45947:SF3">
    <property type="entry name" value="SULFOQUINOVOSYL TRANSFERASE SQD2"/>
    <property type="match status" value="1"/>
</dbReference>
<reference evidence="3 4" key="1">
    <citation type="submission" date="2017-11" db="EMBL/GenBank/DDBJ databases">
        <title>Infants hospitalized years apart are colonized by the same room-sourced microbial strains.</title>
        <authorList>
            <person name="Brooks B."/>
            <person name="Olm M.R."/>
            <person name="Firek B.A."/>
            <person name="Baker R."/>
            <person name="Thomas B.C."/>
            <person name="Morowitz M.J."/>
            <person name="Banfield J.F."/>
        </authorList>
    </citation>
    <scope>NUCLEOTIDE SEQUENCE [LARGE SCALE GENOMIC DNA]</scope>
    <source>
        <strain evidence="3">S2_009_000_R2_76</strain>
    </source>
</reference>
<proteinExistence type="predicted"/>
<dbReference type="SUPFAM" id="SSF53756">
    <property type="entry name" value="UDP-Glycosyltransferase/glycogen phosphorylase"/>
    <property type="match status" value="1"/>
</dbReference>
<accession>A0A2W5F5N2</accession>
<dbReference type="InterPro" id="IPR050194">
    <property type="entry name" value="Glycosyltransferase_grp1"/>
</dbReference>
<dbReference type="InterPro" id="IPR028098">
    <property type="entry name" value="Glyco_trans_4-like_N"/>
</dbReference>
<dbReference type="Pfam" id="PF00534">
    <property type="entry name" value="Glycos_transf_1"/>
    <property type="match status" value="1"/>
</dbReference>
<dbReference type="AlphaFoldDB" id="A0A2W5F5N2"/>
<dbReference type="InterPro" id="IPR001296">
    <property type="entry name" value="Glyco_trans_1"/>
</dbReference>
<dbReference type="Gene3D" id="3.40.50.2000">
    <property type="entry name" value="Glycogen Phosphorylase B"/>
    <property type="match status" value="2"/>
</dbReference>
<evidence type="ECO:0000259" key="2">
    <source>
        <dbReference type="Pfam" id="PF13439"/>
    </source>
</evidence>
<evidence type="ECO:0000259" key="1">
    <source>
        <dbReference type="Pfam" id="PF00534"/>
    </source>
</evidence>
<comment type="caution">
    <text evidence="3">The sequence shown here is derived from an EMBL/GenBank/DDBJ whole genome shotgun (WGS) entry which is preliminary data.</text>
</comment>
<evidence type="ECO:0000313" key="4">
    <source>
        <dbReference type="Proteomes" id="UP000249645"/>
    </source>
</evidence>
<dbReference type="Proteomes" id="UP000249645">
    <property type="component" value="Unassembled WGS sequence"/>
</dbReference>
<organism evidence="3 4">
    <name type="scientific">Pseudopedobacter saltans</name>
    <dbReference type="NCBI Taxonomy" id="151895"/>
    <lineage>
        <taxon>Bacteria</taxon>
        <taxon>Pseudomonadati</taxon>
        <taxon>Bacteroidota</taxon>
        <taxon>Sphingobacteriia</taxon>
        <taxon>Sphingobacteriales</taxon>
        <taxon>Sphingobacteriaceae</taxon>
        <taxon>Pseudopedobacter</taxon>
    </lineage>
</organism>
<dbReference type="PANTHER" id="PTHR45947">
    <property type="entry name" value="SULFOQUINOVOSYL TRANSFERASE SQD2"/>
    <property type="match status" value="1"/>
</dbReference>
<feature type="domain" description="Glycosyl transferase family 1" evidence="1">
    <location>
        <begin position="122"/>
        <end position="290"/>
    </location>
</feature>
<name>A0A2W5F5N2_9SPHI</name>
<sequence>MSYTKKVASTYLSTSMIGQLKKIKNQYDIIHIHHPDPMACLALYLSGYKGKVICHWHSDIVRQKTILKFYKPLQTWMLKRASFIVGTSPIYLDYSPFLQPFKEKLRLVPIGIPPVDKITKEQTIQKIKSLAKGRKIVYSLGRLIYYKGYQYLIEAAQYLNEDICVIIGGKGPLKEEFEQSIAKFGLNDKVFLMGRIEDEDLSSYFSSCDLFCLPSTERSEAFGIVQVEAMAYAKPLVATKIEGSGVSWVNEENVSGLNVKIEDAKDLASKINEILECPELTDKFGQGALKRYEDNFTQEKMVKLILPLYEQALNNI</sequence>
<evidence type="ECO:0000313" key="3">
    <source>
        <dbReference type="EMBL" id="PZP50728.1"/>
    </source>
</evidence>
<protein>
    <submittedName>
        <fullName evidence="3">Glycosyl transferase family 1</fullName>
    </submittedName>
</protein>
<feature type="domain" description="Glycosyltransferase subfamily 4-like N-terminal" evidence="2">
    <location>
        <begin position="23"/>
        <end position="113"/>
    </location>
</feature>
<dbReference type="EMBL" id="QFOI01000056">
    <property type="protein sequence ID" value="PZP50728.1"/>
    <property type="molecule type" value="Genomic_DNA"/>
</dbReference>
<dbReference type="Pfam" id="PF13439">
    <property type="entry name" value="Glyco_transf_4"/>
    <property type="match status" value="1"/>
</dbReference>
<keyword evidence="3" id="KW-0808">Transferase</keyword>